<dbReference type="Proteomes" id="UP001344447">
    <property type="component" value="Unassembled WGS sequence"/>
</dbReference>
<dbReference type="PROSITE" id="PS50929">
    <property type="entry name" value="ABC_TM1F"/>
    <property type="match status" value="2"/>
</dbReference>
<feature type="transmembrane region" description="Helical" evidence="12">
    <location>
        <begin position="215"/>
        <end position="239"/>
    </location>
</feature>
<evidence type="ECO:0000256" key="10">
    <source>
        <dbReference type="ARBA" id="ARBA00023136"/>
    </source>
</evidence>
<dbReference type="PROSITE" id="PS50893">
    <property type="entry name" value="ABC_TRANSPORTER_2"/>
    <property type="match status" value="2"/>
</dbReference>
<evidence type="ECO:0000313" key="15">
    <source>
        <dbReference type="EMBL" id="KAK5583536.1"/>
    </source>
</evidence>
<feature type="transmembrane region" description="Helical" evidence="12">
    <location>
        <begin position="865"/>
        <end position="891"/>
    </location>
</feature>
<evidence type="ECO:0000256" key="11">
    <source>
        <dbReference type="SAM" id="MobiDB-lite"/>
    </source>
</evidence>
<feature type="compositionally biased region" description="Low complexity" evidence="11">
    <location>
        <begin position="7"/>
        <end position="17"/>
    </location>
</feature>
<protein>
    <recommendedName>
        <fullName evidence="17">ABC transporter B family protein</fullName>
    </recommendedName>
</protein>
<dbReference type="InterPro" id="IPR003439">
    <property type="entry name" value="ABC_transporter-like_ATP-bd"/>
</dbReference>
<evidence type="ECO:0000256" key="1">
    <source>
        <dbReference type="ARBA" id="ARBA00004141"/>
    </source>
</evidence>
<sequence length="1418" mass="156519">MDDENENNNNINQQQVQDEYDEEEIEIPIDEIIIEEVDDDQLLEGEGEFEIRTQPINKSNNNFGDIYVSNPNTPRNINNSNNNNINNNNNKNEVSIGISENTNEGGSNNTNKNKNNNNINNDDDDDGADEKVKTEEEIKKEAENELNQSVPFFSLFRFADNTDKVLMFLGTIAAIINGAAMPTVSLVFGLVVDAFKPTQFNEDPNYDIYDTVRSISFYLLMLGGGVFVLSYLETTLWMISGERQTSRIRREYLESTLRQEIGWFDTNKANELSSRINSDTVLFEEAIGEKVGRFIHFFSTFVAGFVIGFTKGWQLTLVITSVSPLLAIGGFFTARMMTQMTKLGQEAYSRAGGVAEENIGSIRTVATFSGEKLAIDKYSNNLKEARTVGYKRSFFNGLGLGFVQFVILGTYALAFWYGSTLISKKVINSVSDRAWTGGDVVSVFFAVIIGATSIGQASPCLALFAQGRGAAYKIFQVIDRQSKANPFSTRGIKPETLSGDIEFRDVGFHYPSRPDVPIFNSFNLKIKPGQTVGLVGDSGGGKSTIISLLERFYDPCQGEILLDGEDIRKFNVRGLRQKIGLVNQEPVLFATTISENIRYGKEGATQDEIEEAAKLANAHSFISQLPQGYNTLVGEKGVQMSGGQRQRIAIARAVIKNPNILLLDESTSALDAESTKLVQEALDVLMKGRTTIVIAHNLSTIRNADVIIYIKKGVAVEKGTHDELMAKQGLYFDLVEKQSHQQMYNLLENGTRSRRSSTFSAEVNPLLDSFHVSKRSLRKNESDTNKKEKENSGKKKNKSNKKKAEEVPMTRVIKYNRPELGLWCFGFLSAVGTGAVYPGFAMVFTEMLTIFQNPDPNYLTSHANFVALMFVALAVGAGISNFFQGFLFSVIGEKLTYRLRRDCFAAIMKQDVGWFDLPDNSTGKLTSHLATDAALVQGMTSQRLGIVLQNILTMVGGLVIAFYSGWQLTLVIIACFPLVVVTSKIQMQILAGFSSKDGCGQAGQVASEAISGIRTVASFTTEKQVVELYKKQQKGPSSEGIKKAHISGFAFGFTQLILFCVYCLSFWYGGKLVGSGVFGATDKEISDNCTDQTIPYLWKDYDTCKRAQNTIYGFNSMTRVFFAIVMSAIGVGQASSFAPDLAKAKAAAVSVFKLLDTPSKIDPTTDDGDRIDIVGGDIEFKNLHFSYPTRPDNNVFRGFALTLQSGTTTALVGDSGGGKSTCLSLLQRFYNPVIGEIFIDGHNIKNLNVRHLRHLFGLVGQEPTLFSGTIADNIRYGKHDATQEEIEEASKLANAHSFIIDLPQGYNTELGEKYTQLSGGQKQRIAIARAIIRNPKILLLDESTSALDADSTKLVQEALENVMKGRTTIVIAHNLLTIQNADCIAYVRAGQIIERGTHDELLEAQGPYSQLWNNQQQK</sequence>
<evidence type="ECO:0000256" key="12">
    <source>
        <dbReference type="SAM" id="Phobius"/>
    </source>
</evidence>
<dbReference type="Pfam" id="PF00005">
    <property type="entry name" value="ABC_tran"/>
    <property type="match status" value="2"/>
</dbReference>
<feature type="domain" description="ABC transmembrane type-1" evidence="14">
    <location>
        <begin position="168"/>
        <end position="466"/>
    </location>
</feature>
<comment type="subcellular location">
    <subcellularLocation>
        <location evidence="1">Membrane</location>
        <topology evidence="1">Multi-pass membrane protein</topology>
    </subcellularLocation>
</comment>
<feature type="transmembrane region" description="Helical" evidence="12">
    <location>
        <begin position="1046"/>
        <end position="1068"/>
    </location>
</feature>
<evidence type="ECO:0000256" key="8">
    <source>
        <dbReference type="ARBA" id="ARBA00022989"/>
    </source>
</evidence>
<keyword evidence="5" id="KW-0677">Repeat</keyword>
<dbReference type="FunFam" id="3.40.50.300:FF:000916">
    <property type="entry name" value="ABC transporter B family member 9"/>
    <property type="match status" value="2"/>
</dbReference>
<dbReference type="CDD" id="cd03249">
    <property type="entry name" value="ABC_MTABC3_MDL1_MDL2"/>
    <property type="match status" value="2"/>
</dbReference>
<feature type="transmembrane region" description="Helical" evidence="12">
    <location>
        <begin position="165"/>
        <end position="195"/>
    </location>
</feature>
<feature type="domain" description="ABC transmembrane type-1" evidence="14">
    <location>
        <begin position="825"/>
        <end position="1143"/>
    </location>
</feature>
<dbReference type="SUPFAM" id="SSF90123">
    <property type="entry name" value="ABC transporter transmembrane region"/>
    <property type="match status" value="2"/>
</dbReference>
<feature type="compositionally biased region" description="Low complexity" evidence="11">
    <location>
        <begin position="69"/>
        <end position="120"/>
    </location>
</feature>
<comment type="similarity">
    <text evidence="2">Belongs to the ABC transporter superfamily. ABCB family. Multidrug resistance exporter (TC 3.A.1.201) subfamily.</text>
</comment>
<dbReference type="Gene3D" id="1.20.1560.10">
    <property type="entry name" value="ABC transporter type 1, transmembrane domain"/>
    <property type="match status" value="2"/>
</dbReference>
<dbReference type="GO" id="GO:0090374">
    <property type="term" value="P:oligopeptide export from mitochondrion"/>
    <property type="evidence" value="ECO:0007669"/>
    <property type="project" value="TreeGrafter"/>
</dbReference>
<keyword evidence="3" id="KW-0813">Transport</keyword>
<dbReference type="SMART" id="SM00382">
    <property type="entry name" value="AAA"/>
    <property type="match status" value="2"/>
</dbReference>
<dbReference type="FunFam" id="1.20.1560.10:FF:000009">
    <property type="entry name" value="ABC transporter B family member 1"/>
    <property type="match status" value="1"/>
</dbReference>
<dbReference type="InterPro" id="IPR027417">
    <property type="entry name" value="P-loop_NTPase"/>
</dbReference>
<dbReference type="SUPFAM" id="SSF52540">
    <property type="entry name" value="P-loop containing nucleoside triphosphate hydrolases"/>
    <property type="match status" value="2"/>
</dbReference>
<feature type="compositionally biased region" description="Basic and acidic residues" evidence="11">
    <location>
        <begin position="778"/>
        <end position="793"/>
    </location>
</feature>
<dbReference type="CDD" id="cd18577">
    <property type="entry name" value="ABC_6TM_Pgp_ABCB1_D1_like"/>
    <property type="match status" value="1"/>
</dbReference>
<feature type="region of interest" description="Disordered" evidence="11">
    <location>
        <begin position="53"/>
        <end position="142"/>
    </location>
</feature>
<evidence type="ECO:0008006" key="17">
    <source>
        <dbReference type="Google" id="ProtNLM"/>
    </source>
</evidence>
<evidence type="ECO:0000256" key="6">
    <source>
        <dbReference type="ARBA" id="ARBA00022741"/>
    </source>
</evidence>
<feature type="transmembrane region" description="Helical" evidence="12">
    <location>
        <begin position="440"/>
        <end position="465"/>
    </location>
</feature>
<comment type="caution">
    <text evidence="15">The sequence shown here is derived from an EMBL/GenBank/DDBJ whole genome shotgun (WGS) entry which is preliminary data.</text>
</comment>
<evidence type="ECO:0000256" key="7">
    <source>
        <dbReference type="ARBA" id="ARBA00022840"/>
    </source>
</evidence>
<keyword evidence="10 12" id="KW-0472">Membrane</keyword>
<feature type="region of interest" description="Disordered" evidence="11">
    <location>
        <begin position="1"/>
        <end position="22"/>
    </location>
</feature>
<evidence type="ECO:0000256" key="2">
    <source>
        <dbReference type="ARBA" id="ARBA00007577"/>
    </source>
</evidence>
<feature type="domain" description="ABC transporter" evidence="13">
    <location>
        <begin position="1178"/>
        <end position="1414"/>
    </location>
</feature>
<evidence type="ECO:0000259" key="13">
    <source>
        <dbReference type="PROSITE" id="PS50893"/>
    </source>
</evidence>
<dbReference type="Pfam" id="PF00664">
    <property type="entry name" value="ABC_membrane"/>
    <property type="match status" value="2"/>
</dbReference>
<keyword evidence="9" id="KW-0175">Coiled coil</keyword>
<keyword evidence="6" id="KW-0547">Nucleotide-binding</keyword>
<evidence type="ECO:0000256" key="5">
    <source>
        <dbReference type="ARBA" id="ARBA00022737"/>
    </source>
</evidence>
<accession>A0AAN7YYZ5</accession>
<evidence type="ECO:0000313" key="16">
    <source>
        <dbReference type="Proteomes" id="UP001344447"/>
    </source>
</evidence>
<dbReference type="InterPro" id="IPR036640">
    <property type="entry name" value="ABC1_TM_sf"/>
</dbReference>
<dbReference type="GO" id="GO:0005743">
    <property type="term" value="C:mitochondrial inner membrane"/>
    <property type="evidence" value="ECO:0007669"/>
    <property type="project" value="TreeGrafter"/>
</dbReference>
<feature type="domain" description="ABC transporter" evidence="13">
    <location>
        <begin position="501"/>
        <end position="737"/>
    </location>
</feature>
<dbReference type="GO" id="GO:0016887">
    <property type="term" value="F:ATP hydrolysis activity"/>
    <property type="evidence" value="ECO:0007669"/>
    <property type="project" value="InterPro"/>
</dbReference>
<feature type="transmembrane region" description="Helical" evidence="12">
    <location>
        <begin position="394"/>
        <end position="417"/>
    </location>
</feature>
<proteinExistence type="inferred from homology"/>
<evidence type="ECO:0000259" key="14">
    <source>
        <dbReference type="PROSITE" id="PS50929"/>
    </source>
</evidence>
<dbReference type="InterPro" id="IPR039421">
    <property type="entry name" value="Type_1_exporter"/>
</dbReference>
<organism evidence="15 16">
    <name type="scientific">Dictyostelium firmibasis</name>
    <dbReference type="NCBI Taxonomy" id="79012"/>
    <lineage>
        <taxon>Eukaryota</taxon>
        <taxon>Amoebozoa</taxon>
        <taxon>Evosea</taxon>
        <taxon>Eumycetozoa</taxon>
        <taxon>Dictyostelia</taxon>
        <taxon>Dictyosteliales</taxon>
        <taxon>Dictyosteliaceae</taxon>
        <taxon>Dictyostelium</taxon>
    </lineage>
</organism>
<dbReference type="Gene3D" id="3.40.50.300">
    <property type="entry name" value="P-loop containing nucleotide triphosphate hydrolases"/>
    <property type="match status" value="2"/>
</dbReference>
<dbReference type="PANTHER" id="PTHR43394">
    <property type="entry name" value="ATP-DEPENDENT PERMEASE MDL1, MITOCHONDRIAL"/>
    <property type="match status" value="1"/>
</dbReference>
<dbReference type="EMBL" id="JAVFKY010000001">
    <property type="protein sequence ID" value="KAK5583536.1"/>
    <property type="molecule type" value="Genomic_DNA"/>
</dbReference>
<feature type="transmembrane region" description="Helical" evidence="12">
    <location>
        <begin position="969"/>
        <end position="987"/>
    </location>
</feature>
<dbReference type="FunFam" id="1.20.1560.10:FF:000163">
    <property type="entry name" value="ABC transporter B family protein"/>
    <property type="match status" value="1"/>
</dbReference>
<evidence type="ECO:0000256" key="9">
    <source>
        <dbReference type="ARBA" id="ARBA00023054"/>
    </source>
</evidence>
<dbReference type="InterPro" id="IPR003593">
    <property type="entry name" value="AAA+_ATPase"/>
</dbReference>
<keyword evidence="7" id="KW-0067">ATP-binding</keyword>
<keyword evidence="4 12" id="KW-0812">Transmembrane</keyword>
<dbReference type="GO" id="GO:0005524">
    <property type="term" value="F:ATP binding"/>
    <property type="evidence" value="ECO:0007669"/>
    <property type="project" value="UniProtKB-KW"/>
</dbReference>
<feature type="transmembrane region" description="Helical" evidence="12">
    <location>
        <begin position="291"/>
        <end position="309"/>
    </location>
</feature>
<dbReference type="CDD" id="cd18578">
    <property type="entry name" value="ABC_6TM_Pgp_ABCB1_D2_like"/>
    <property type="match status" value="1"/>
</dbReference>
<dbReference type="FunFam" id="1.20.1560.10:FF:000018">
    <property type="entry name" value="ATP-binding cassette subfamily B member 11"/>
    <property type="match status" value="1"/>
</dbReference>
<feature type="transmembrane region" description="Helical" evidence="12">
    <location>
        <begin position="820"/>
        <end position="845"/>
    </location>
</feature>
<feature type="compositionally biased region" description="Basic and acidic residues" evidence="11">
    <location>
        <begin position="129"/>
        <end position="142"/>
    </location>
</feature>
<feature type="compositionally biased region" description="Polar residues" evidence="11">
    <location>
        <begin position="54"/>
        <end position="63"/>
    </location>
</feature>
<name>A0AAN7YYZ5_9MYCE</name>
<feature type="transmembrane region" description="Helical" evidence="12">
    <location>
        <begin position="315"/>
        <end position="334"/>
    </location>
</feature>
<evidence type="ECO:0000256" key="3">
    <source>
        <dbReference type="ARBA" id="ARBA00022448"/>
    </source>
</evidence>
<keyword evidence="8 12" id="KW-1133">Transmembrane helix</keyword>
<dbReference type="GO" id="GO:0015421">
    <property type="term" value="F:ABC-type oligopeptide transporter activity"/>
    <property type="evidence" value="ECO:0007669"/>
    <property type="project" value="TreeGrafter"/>
</dbReference>
<dbReference type="InterPro" id="IPR017871">
    <property type="entry name" value="ABC_transporter-like_CS"/>
</dbReference>
<feature type="region of interest" description="Disordered" evidence="11">
    <location>
        <begin position="774"/>
        <end position="805"/>
    </location>
</feature>
<dbReference type="PANTHER" id="PTHR43394:SF27">
    <property type="entry name" value="ATP-DEPENDENT TRANSLOCASE ABCB1-LIKE"/>
    <property type="match status" value="1"/>
</dbReference>
<reference evidence="15 16" key="1">
    <citation type="submission" date="2023-11" db="EMBL/GenBank/DDBJ databases">
        <title>Dfirmibasis_genome.</title>
        <authorList>
            <person name="Edelbroek B."/>
            <person name="Kjellin J."/>
            <person name="Jerlstrom-Hultqvist J."/>
            <person name="Soderbom F."/>
        </authorList>
    </citation>
    <scope>NUCLEOTIDE SEQUENCE [LARGE SCALE GENOMIC DNA]</scope>
    <source>
        <strain evidence="15 16">TNS-C-14</strain>
    </source>
</reference>
<keyword evidence="16" id="KW-1185">Reference proteome</keyword>
<dbReference type="InterPro" id="IPR011527">
    <property type="entry name" value="ABC1_TM_dom"/>
</dbReference>
<evidence type="ECO:0000256" key="4">
    <source>
        <dbReference type="ARBA" id="ARBA00022692"/>
    </source>
</evidence>
<gene>
    <name evidence="15" type="ORF">RB653_005133</name>
</gene>
<dbReference type="PROSITE" id="PS00211">
    <property type="entry name" value="ABC_TRANSPORTER_1"/>
    <property type="match status" value="2"/>
</dbReference>